<dbReference type="AlphaFoldDB" id="A0A8S1YF50"/>
<keyword evidence="2" id="KW-1185">Reference proteome</keyword>
<protein>
    <submittedName>
        <fullName evidence="1">Uncharacterized protein</fullName>
    </submittedName>
</protein>
<dbReference type="EMBL" id="CAJJDP010000152">
    <property type="protein sequence ID" value="CAD8210114.1"/>
    <property type="molecule type" value="Genomic_DNA"/>
</dbReference>
<organism evidence="1 2">
    <name type="scientific">Paramecium octaurelia</name>
    <dbReference type="NCBI Taxonomy" id="43137"/>
    <lineage>
        <taxon>Eukaryota</taxon>
        <taxon>Sar</taxon>
        <taxon>Alveolata</taxon>
        <taxon>Ciliophora</taxon>
        <taxon>Intramacronucleata</taxon>
        <taxon>Oligohymenophorea</taxon>
        <taxon>Peniculida</taxon>
        <taxon>Parameciidae</taxon>
        <taxon>Paramecium</taxon>
    </lineage>
</organism>
<accession>A0A8S1YF50</accession>
<gene>
    <name evidence="1" type="ORF">POCTA_138.1.T1500001</name>
</gene>
<evidence type="ECO:0000313" key="1">
    <source>
        <dbReference type="EMBL" id="CAD8210114.1"/>
    </source>
</evidence>
<comment type="caution">
    <text evidence="1">The sequence shown here is derived from an EMBL/GenBank/DDBJ whole genome shotgun (WGS) entry which is preliminary data.</text>
</comment>
<sequence length="314" mass="38271">MLEFLNFQYLFQGKKFHSRNWEEKHLTKQITTTYNQVQDGMKSKNECFFYRKLILDYYTQINEVKSRSFFIFIRYKQRFLFFDFYKQHFQLIHFYSQLKLQKKLYQLLNSWIIWRRQPFNTILTQSTVIVKNFNYNQFQNIVYQKQQAKQNLSKNLDQVAEMTTNLSWYQGKVRAWIAFLFYHNSREQNYQKQEGIWLSVFFNLLQLIERQQASNIKQEYMYQSNTQMMKSKLQELLLVNLLEYLDHKLMMDSSYIIGMLMEASLEVVNTLSIKLIINSQLFSQLIISSKISDQYSLDESSELHCFCWESNHKI</sequence>
<evidence type="ECO:0000313" key="2">
    <source>
        <dbReference type="Proteomes" id="UP000683925"/>
    </source>
</evidence>
<dbReference type="Proteomes" id="UP000683925">
    <property type="component" value="Unassembled WGS sequence"/>
</dbReference>
<proteinExistence type="predicted"/>
<name>A0A8S1YF50_PAROT</name>
<reference evidence="1" key="1">
    <citation type="submission" date="2021-01" db="EMBL/GenBank/DDBJ databases">
        <authorList>
            <consortium name="Genoscope - CEA"/>
            <person name="William W."/>
        </authorList>
    </citation>
    <scope>NUCLEOTIDE SEQUENCE</scope>
</reference>